<keyword evidence="1" id="KW-0812">Transmembrane</keyword>
<accession>A0ABU4FJ13</accession>
<feature type="transmembrane region" description="Helical" evidence="1">
    <location>
        <begin position="448"/>
        <end position="466"/>
    </location>
</feature>
<gene>
    <name evidence="3" type="ORF">R5A26_31980</name>
</gene>
<dbReference type="InterPro" id="IPR027417">
    <property type="entry name" value="P-loop_NTPase"/>
</dbReference>
<keyword evidence="4" id="KW-1185">Reference proteome</keyword>
<dbReference type="InterPro" id="IPR007111">
    <property type="entry name" value="NACHT_NTPase"/>
</dbReference>
<feature type="transmembrane region" description="Helical" evidence="1">
    <location>
        <begin position="597"/>
        <end position="619"/>
    </location>
</feature>
<name>A0ABU4FJ13_9ACTN</name>
<evidence type="ECO:0000259" key="2">
    <source>
        <dbReference type="Pfam" id="PF05729"/>
    </source>
</evidence>
<dbReference type="EMBL" id="JAWMAJ010000135">
    <property type="protein sequence ID" value="MDV7220570.1"/>
    <property type="molecule type" value="Genomic_DNA"/>
</dbReference>
<dbReference type="RefSeq" id="WP_317774104.1">
    <property type="nucleotide sequence ID" value="NZ_JAWMAJ010000135.1"/>
</dbReference>
<feature type="transmembrane region" description="Helical" evidence="1">
    <location>
        <begin position="562"/>
        <end position="585"/>
    </location>
</feature>
<evidence type="ECO:0000256" key="1">
    <source>
        <dbReference type="SAM" id="Phobius"/>
    </source>
</evidence>
<feature type="domain" description="NACHT" evidence="2">
    <location>
        <begin position="140"/>
        <end position="295"/>
    </location>
</feature>
<proteinExistence type="predicted"/>
<organism evidence="3 4">
    <name type="scientific">Streptomyces prunicolor</name>
    <dbReference type="NCBI Taxonomy" id="67348"/>
    <lineage>
        <taxon>Bacteria</taxon>
        <taxon>Bacillati</taxon>
        <taxon>Actinomycetota</taxon>
        <taxon>Actinomycetes</taxon>
        <taxon>Kitasatosporales</taxon>
        <taxon>Streptomycetaceae</taxon>
        <taxon>Streptomyces</taxon>
    </lineage>
</organism>
<evidence type="ECO:0000313" key="3">
    <source>
        <dbReference type="EMBL" id="MDV7220570.1"/>
    </source>
</evidence>
<protein>
    <submittedName>
        <fullName evidence="3">NACHT domain-containing protein</fullName>
    </submittedName>
</protein>
<dbReference type="SUPFAM" id="SSF52540">
    <property type="entry name" value="P-loop containing nucleoside triphosphate hydrolases"/>
    <property type="match status" value="1"/>
</dbReference>
<feature type="transmembrane region" description="Helical" evidence="1">
    <location>
        <begin position="44"/>
        <end position="64"/>
    </location>
</feature>
<comment type="caution">
    <text evidence="3">The sequence shown here is derived from an EMBL/GenBank/DDBJ whole genome shotgun (WGS) entry which is preliminary data.</text>
</comment>
<feature type="transmembrane region" description="Helical" evidence="1">
    <location>
        <begin position="504"/>
        <end position="523"/>
    </location>
</feature>
<keyword evidence="1" id="KW-0472">Membrane</keyword>
<sequence>MADRGRASVIAWTGVTTCVLVAGALVFVLRSAHAPLGVSDRSGLVSMAAALPALVIAVLAALWARPGGYEDEAAAVARLAREVRAVGEPQWAHSLGGDLTAIDVTFTFRPYAHARAAALPATPAGQLERAVEDYRALRPRRLVVTGEAGAGKTVLAWKLVMELNKARTEREPVPVLMALADWDEEEAVGDWIARHLERDYGLPPRSARLIVEARMVLPVLDGLDEMDAADTPVGDSRASLALDALARHQDGTDPAPLILTCRTRQYDALEADAHHLLDAARIEIDPVTPDRALRFLELRGAARRPALWQPLLDELRFAPGGVVSRALSTPWRLTLAATVYERDGDPGELLAAHSVGEAADLLLRRYVPTAVRGAGWRCGAADVHRRLAILARSLDSAGGAQTDLRLRQVSRRLGGYWPMIVLRALVLGCVVVSIWIRTDPWPKGFDLVMLVVTVASAVLSLVTVLSEHARRYFRLQPSWYVPELGSPLWRVGVRLAVKGTRRRWQVILFGVAVLGCVVLAVPRTEGGPGVWWGALAGVPLLLVSGVVLATQWINVAAVGPSGWVRGAILAAVGMGGAMVVMVATWHPLDSDMGAEVAMLSAVAFAGGYEWMEYALFLLVTPQLPFRLAKFLDRSVASGLMRTSGVTYQFRHREFQEWLVRHPVAVPLP</sequence>
<dbReference type="Gene3D" id="3.40.50.300">
    <property type="entry name" value="P-loop containing nucleotide triphosphate hydrolases"/>
    <property type="match status" value="1"/>
</dbReference>
<keyword evidence="1" id="KW-1133">Transmembrane helix</keyword>
<dbReference type="Proteomes" id="UP001187346">
    <property type="component" value="Unassembled WGS sequence"/>
</dbReference>
<reference evidence="3 4" key="1">
    <citation type="submission" date="2023-10" db="EMBL/GenBank/DDBJ databases">
        <title>Characterization of rhizosphere-enriched actinobacteria from wheat plants lab-grown on chernevaya soil.</title>
        <authorList>
            <person name="Tikhonova E.N."/>
            <person name="Konopkin A."/>
            <person name="Kravchenko I.K."/>
        </authorList>
    </citation>
    <scope>NUCLEOTIDE SEQUENCE [LARGE SCALE GENOMIC DNA]</scope>
    <source>
        <strain evidence="3 4">RR29</strain>
    </source>
</reference>
<dbReference type="Pfam" id="PF05729">
    <property type="entry name" value="NACHT"/>
    <property type="match status" value="1"/>
</dbReference>
<feature type="transmembrane region" description="Helical" evidence="1">
    <location>
        <begin position="9"/>
        <end position="32"/>
    </location>
</feature>
<feature type="transmembrane region" description="Helical" evidence="1">
    <location>
        <begin position="529"/>
        <end position="550"/>
    </location>
</feature>
<feature type="transmembrane region" description="Helical" evidence="1">
    <location>
        <begin position="415"/>
        <end position="436"/>
    </location>
</feature>
<evidence type="ECO:0000313" key="4">
    <source>
        <dbReference type="Proteomes" id="UP001187346"/>
    </source>
</evidence>